<dbReference type="AlphaFoldDB" id="A0A5E4PW36"/>
<sequence length="113" mass="13345">MRLFQPKKRACDFCSSYKECNPPVKLFIPNVSYEVCDYQRRNDDNPSCFELRALEWRLASPLMNHALNSESLNQSRQALERTRCDLETNLIGAFPFIIIIFKYVKQRRRARPG</sequence>
<protein>
    <submittedName>
        <fullName evidence="1">Uncharacterized protein</fullName>
    </submittedName>
</protein>
<organism evidence="1 2">
    <name type="scientific">Leptidea sinapis</name>
    <dbReference type="NCBI Taxonomy" id="189913"/>
    <lineage>
        <taxon>Eukaryota</taxon>
        <taxon>Metazoa</taxon>
        <taxon>Ecdysozoa</taxon>
        <taxon>Arthropoda</taxon>
        <taxon>Hexapoda</taxon>
        <taxon>Insecta</taxon>
        <taxon>Pterygota</taxon>
        <taxon>Neoptera</taxon>
        <taxon>Endopterygota</taxon>
        <taxon>Lepidoptera</taxon>
        <taxon>Glossata</taxon>
        <taxon>Ditrysia</taxon>
        <taxon>Papilionoidea</taxon>
        <taxon>Pieridae</taxon>
        <taxon>Dismorphiinae</taxon>
        <taxon>Leptidea</taxon>
    </lineage>
</organism>
<name>A0A5E4PW36_9NEOP</name>
<accession>A0A5E4PW36</accession>
<reference evidence="1 2" key="1">
    <citation type="submission" date="2017-07" db="EMBL/GenBank/DDBJ databases">
        <authorList>
            <person name="Talla V."/>
            <person name="Backstrom N."/>
        </authorList>
    </citation>
    <scope>NUCLEOTIDE SEQUENCE [LARGE SCALE GENOMIC DNA]</scope>
</reference>
<dbReference type="Proteomes" id="UP000324832">
    <property type="component" value="Unassembled WGS sequence"/>
</dbReference>
<keyword evidence="2" id="KW-1185">Reference proteome</keyword>
<evidence type="ECO:0000313" key="1">
    <source>
        <dbReference type="EMBL" id="VVC89148.1"/>
    </source>
</evidence>
<proteinExistence type="predicted"/>
<gene>
    <name evidence="1" type="ORF">LSINAPIS_LOCUS2349</name>
</gene>
<evidence type="ECO:0000313" key="2">
    <source>
        <dbReference type="Proteomes" id="UP000324832"/>
    </source>
</evidence>
<dbReference type="EMBL" id="FZQP02000460">
    <property type="protein sequence ID" value="VVC89148.1"/>
    <property type="molecule type" value="Genomic_DNA"/>
</dbReference>